<keyword evidence="1" id="KW-0472">Membrane</keyword>
<evidence type="ECO:0000313" key="3">
    <source>
        <dbReference type="Proteomes" id="UP000008909"/>
    </source>
</evidence>
<gene>
    <name evidence="2" type="ORF">CLF_104070</name>
</gene>
<name>G7YAX1_CLOSI</name>
<evidence type="ECO:0000256" key="1">
    <source>
        <dbReference type="SAM" id="Phobius"/>
    </source>
</evidence>
<dbReference type="Proteomes" id="UP000008909">
    <property type="component" value="Unassembled WGS sequence"/>
</dbReference>
<sequence length="143" mass="16029">MNRQRFQNVVSKVATEEVDNPQCLDDFLNEILGTSSDDHDLTTALSTPITQPPHFPAPDFINHLDSRSELSGSTRYKCSSSLLSTSRCGPDSVRGKNCLLPRYLVDNLTLGEFDFDDRVQIITLTLVYFTFTTILLVEVTLRG</sequence>
<keyword evidence="3" id="KW-1185">Reference proteome</keyword>
<accession>G7YAX1</accession>
<keyword evidence="1" id="KW-1133">Transmembrane helix</keyword>
<organism evidence="2 3">
    <name type="scientific">Clonorchis sinensis</name>
    <name type="common">Chinese liver fluke</name>
    <dbReference type="NCBI Taxonomy" id="79923"/>
    <lineage>
        <taxon>Eukaryota</taxon>
        <taxon>Metazoa</taxon>
        <taxon>Spiralia</taxon>
        <taxon>Lophotrochozoa</taxon>
        <taxon>Platyhelminthes</taxon>
        <taxon>Trematoda</taxon>
        <taxon>Digenea</taxon>
        <taxon>Opisthorchiida</taxon>
        <taxon>Opisthorchiata</taxon>
        <taxon>Opisthorchiidae</taxon>
        <taxon>Clonorchis</taxon>
    </lineage>
</organism>
<reference key="2">
    <citation type="submission" date="2011-10" db="EMBL/GenBank/DDBJ databases">
        <title>The genome and transcriptome sequence of Clonorchis sinensis provide insights into the carcinogenic liver fluke.</title>
        <authorList>
            <person name="Wang X."/>
            <person name="Huang Y."/>
            <person name="Chen W."/>
            <person name="Liu H."/>
            <person name="Guo L."/>
            <person name="Chen Y."/>
            <person name="Luo F."/>
            <person name="Zhou W."/>
            <person name="Sun J."/>
            <person name="Mao Q."/>
            <person name="Liang P."/>
            <person name="Zhou C."/>
            <person name="Tian Y."/>
            <person name="Men J."/>
            <person name="Lv X."/>
            <person name="Huang L."/>
            <person name="Zhou J."/>
            <person name="Hu Y."/>
            <person name="Li R."/>
            <person name="Zhang F."/>
            <person name="Lei H."/>
            <person name="Li X."/>
            <person name="Hu X."/>
            <person name="Liang C."/>
            <person name="Xu J."/>
            <person name="Wu Z."/>
            <person name="Yu X."/>
        </authorList>
    </citation>
    <scope>NUCLEOTIDE SEQUENCE</scope>
    <source>
        <strain>Henan</strain>
    </source>
</reference>
<reference evidence="2" key="1">
    <citation type="journal article" date="2011" name="Genome Biol.">
        <title>The draft genome of the carcinogenic human liver fluke Clonorchis sinensis.</title>
        <authorList>
            <person name="Wang X."/>
            <person name="Chen W."/>
            <person name="Huang Y."/>
            <person name="Sun J."/>
            <person name="Men J."/>
            <person name="Liu H."/>
            <person name="Luo F."/>
            <person name="Guo L."/>
            <person name="Lv X."/>
            <person name="Deng C."/>
            <person name="Zhou C."/>
            <person name="Fan Y."/>
            <person name="Li X."/>
            <person name="Huang L."/>
            <person name="Hu Y."/>
            <person name="Liang C."/>
            <person name="Hu X."/>
            <person name="Xu J."/>
            <person name="Yu X."/>
        </authorList>
    </citation>
    <scope>NUCLEOTIDE SEQUENCE [LARGE SCALE GENOMIC DNA]</scope>
    <source>
        <strain evidence="2">Henan</strain>
    </source>
</reference>
<dbReference type="AlphaFoldDB" id="G7YAX1"/>
<dbReference type="EMBL" id="DF143013">
    <property type="protein sequence ID" value="GAA50099.1"/>
    <property type="molecule type" value="Genomic_DNA"/>
</dbReference>
<proteinExistence type="predicted"/>
<protein>
    <submittedName>
        <fullName evidence="2">Uncharacterized protein</fullName>
    </submittedName>
</protein>
<feature type="transmembrane region" description="Helical" evidence="1">
    <location>
        <begin position="119"/>
        <end position="141"/>
    </location>
</feature>
<evidence type="ECO:0000313" key="2">
    <source>
        <dbReference type="EMBL" id="GAA50099.1"/>
    </source>
</evidence>
<keyword evidence="1" id="KW-0812">Transmembrane</keyword>